<reference evidence="1 2" key="1">
    <citation type="submission" date="2018-01" db="EMBL/GenBank/DDBJ databases">
        <authorList>
            <person name="Gaut B.S."/>
            <person name="Morton B.R."/>
            <person name="Clegg M.T."/>
            <person name="Duvall M.R."/>
        </authorList>
    </citation>
    <scope>NUCLEOTIDE SEQUENCE [LARGE SCALE GENOMIC DNA]</scope>
    <source>
        <strain evidence="1">Cupriavidus taiwanensis cmp 52</strain>
    </source>
</reference>
<accession>A0A375JGN2</accession>
<name>A0A375JGN2_9BURK</name>
<dbReference type="Proteomes" id="UP000256805">
    <property type="component" value="Unassembled WGS sequence"/>
</dbReference>
<proteinExistence type="predicted"/>
<evidence type="ECO:0000313" key="2">
    <source>
        <dbReference type="Proteomes" id="UP000256805"/>
    </source>
</evidence>
<sequence>MGSLTISGSDGVIEILNLSDCSFPNALAPFSCFRHLLQTEFSGTTFLTIGSFLISLDLDLDQAMTS</sequence>
<dbReference type="AlphaFoldDB" id="A0A375JGN2"/>
<dbReference type="EMBL" id="OVTA01000095">
    <property type="protein sequence ID" value="SPS02786.1"/>
    <property type="molecule type" value="Genomic_DNA"/>
</dbReference>
<gene>
    <name evidence="1" type="ORF">CBM2634_U300002</name>
</gene>
<organism evidence="1 2">
    <name type="scientific">Cupriavidus taiwanensis</name>
    <dbReference type="NCBI Taxonomy" id="164546"/>
    <lineage>
        <taxon>Bacteria</taxon>
        <taxon>Pseudomonadati</taxon>
        <taxon>Pseudomonadota</taxon>
        <taxon>Betaproteobacteria</taxon>
        <taxon>Burkholderiales</taxon>
        <taxon>Burkholderiaceae</taxon>
        <taxon>Cupriavidus</taxon>
    </lineage>
</organism>
<protein>
    <submittedName>
        <fullName evidence="1">Uncharacterized protein</fullName>
    </submittedName>
</protein>
<evidence type="ECO:0000313" key="1">
    <source>
        <dbReference type="EMBL" id="SPS02786.1"/>
    </source>
</evidence>